<dbReference type="InterPro" id="IPR050361">
    <property type="entry name" value="MPP/UQCRC_Complex"/>
</dbReference>
<sequence>MTDKIFQEKVGPVALTIVPTQKYKSNKIVFKFRAPLERETVTKRALLSILLETNSEKYPTQTAFRKQLANLYGANFYTTTAKKGNEHVLTVIFDMIDGQYVSDGSHILEDAFAFIEQALFHPNVTNGAFNEETLAREKENLKSSLEGIYDDKIRFASKRLVEEMFRDDEFRFGSAGVLEDIDAITAKDLYEYYLQFIAEDAIEIFICGDITKEEVMPLIEKMDFAPRAERKGVFYTKEAPKVVRTIHEQQAINQGKLVLGYQTETLFGDDDFVALQLANGLLGGFANSKIFINVREKASLAYYASSRIDSFKGYMIISAGIDEVNYEQALKIIEEQVVAMKQGDFTEDELNQTKEMLINQLLETNDQAQGLIELVYNNVLRKANLDLENWITKIKQATKEEVVATINKIKPDTIYFLSKGGEELHGKNNI</sequence>
<dbReference type="HOGENOM" id="CLU_052943_0_0_9"/>
<keyword evidence="1" id="KW-0175">Coiled coil</keyword>
<dbReference type="Proteomes" id="UP000000486">
    <property type="component" value="Chromosome"/>
</dbReference>
<dbReference type="Pfam" id="PF05193">
    <property type="entry name" value="Peptidase_M16_C"/>
    <property type="match status" value="1"/>
</dbReference>
<dbReference type="AlphaFoldDB" id="A0A0E0UWJ3"/>
<dbReference type="RefSeq" id="WP_012581346.1">
    <property type="nucleotide sequence ID" value="NC_017537.1"/>
</dbReference>
<protein>
    <submittedName>
        <fullName evidence="3">Predicted Zn-dependent peptidase</fullName>
    </submittedName>
</protein>
<feature type="domain" description="Peptidase M16 C-terminal" evidence="2">
    <location>
        <begin position="184"/>
        <end position="357"/>
    </location>
</feature>
<proteinExistence type="predicted"/>
<dbReference type="GO" id="GO:0046872">
    <property type="term" value="F:metal ion binding"/>
    <property type="evidence" value="ECO:0007669"/>
    <property type="project" value="InterPro"/>
</dbReference>
<dbReference type="InterPro" id="IPR007863">
    <property type="entry name" value="Peptidase_M16_C"/>
</dbReference>
<evidence type="ECO:0000313" key="3">
    <source>
        <dbReference type="EMBL" id="AEH92483.1"/>
    </source>
</evidence>
<accession>A0A0E0UWJ3</accession>
<organism evidence="3 4">
    <name type="scientific">Listeria monocytogenes serotype 4a (strain M7)</name>
    <dbReference type="NCBI Taxonomy" id="1030009"/>
    <lineage>
        <taxon>Bacteria</taxon>
        <taxon>Bacillati</taxon>
        <taxon>Bacillota</taxon>
        <taxon>Bacilli</taxon>
        <taxon>Bacillales</taxon>
        <taxon>Listeriaceae</taxon>
        <taxon>Listeria</taxon>
    </lineage>
</organism>
<dbReference type="Gene3D" id="3.30.830.10">
    <property type="entry name" value="Metalloenzyme, LuxS/M16 peptidase-like"/>
    <property type="match status" value="2"/>
</dbReference>
<feature type="coiled-coil region" evidence="1">
    <location>
        <begin position="347"/>
        <end position="400"/>
    </location>
</feature>
<dbReference type="PANTHER" id="PTHR11851:SF186">
    <property type="entry name" value="INACTIVE METALLOPROTEASE YMFF-RELATED"/>
    <property type="match status" value="1"/>
</dbReference>
<gene>
    <name evidence="3" type="ordered locus">LMM7_1478</name>
</gene>
<evidence type="ECO:0000313" key="4">
    <source>
        <dbReference type="Proteomes" id="UP000000486"/>
    </source>
</evidence>
<evidence type="ECO:0000256" key="1">
    <source>
        <dbReference type="SAM" id="Coils"/>
    </source>
</evidence>
<name>A0A0E0UWJ3_LISMM</name>
<dbReference type="PATRIC" id="fig|1030009.3.peg.1466"/>
<reference evidence="3 4" key="1">
    <citation type="journal article" date="2011" name="J. Bacteriol.">
        <title>Genome sequence of the nonpathogenic Listeria monocytogenes serovar 4a strain M7.</title>
        <authorList>
            <person name="Chen J."/>
            <person name="Xia Y."/>
            <person name="Cheng C."/>
            <person name="Fang C."/>
            <person name="Shan Y."/>
            <person name="Jin G."/>
            <person name="Fang W."/>
        </authorList>
    </citation>
    <scope>NUCLEOTIDE SEQUENCE [LARGE SCALE GENOMIC DNA]</scope>
    <source>
        <strain evidence="3 4">M7</strain>
    </source>
</reference>
<dbReference type="InterPro" id="IPR011249">
    <property type="entry name" value="Metalloenz_LuxS/M16"/>
</dbReference>
<dbReference type="PANTHER" id="PTHR11851">
    <property type="entry name" value="METALLOPROTEASE"/>
    <property type="match status" value="1"/>
</dbReference>
<dbReference type="SUPFAM" id="SSF63411">
    <property type="entry name" value="LuxS/MPP-like metallohydrolase"/>
    <property type="match status" value="2"/>
</dbReference>
<evidence type="ECO:0000259" key="2">
    <source>
        <dbReference type="Pfam" id="PF05193"/>
    </source>
</evidence>
<dbReference type="NCBIfam" id="NF047422">
    <property type="entry name" value="YfmF_fam"/>
    <property type="match status" value="1"/>
</dbReference>
<dbReference type="KEGG" id="lmq:LMM7_1478"/>
<dbReference type="EMBL" id="CP002816">
    <property type="protein sequence ID" value="AEH92483.1"/>
    <property type="molecule type" value="Genomic_DNA"/>
</dbReference>